<feature type="transmembrane region" description="Helical" evidence="1">
    <location>
        <begin position="18"/>
        <end position="36"/>
    </location>
</feature>
<comment type="caution">
    <text evidence="2">The sequence shown here is derived from an EMBL/GenBank/DDBJ whole genome shotgun (WGS) entry which is preliminary data.</text>
</comment>
<dbReference type="OrthoDB" id="9911962at2"/>
<keyword evidence="1" id="KW-0472">Membrane</keyword>
<keyword evidence="1" id="KW-0812">Transmembrane</keyword>
<dbReference type="EMBL" id="VIWX01000004">
    <property type="protein sequence ID" value="TWF93901.1"/>
    <property type="molecule type" value="Genomic_DNA"/>
</dbReference>
<evidence type="ECO:0000256" key="1">
    <source>
        <dbReference type="SAM" id="Phobius"/>
    </source>
</evidence>
<gene>
    <name evidence="2" type="ORF">FHU35_14182</name>
</gene>
<feature type="transmembrane region" description="Helical" evidence="1">
    <location>
        <begin position="42"/>
        <end position="60"/>
    </location>
</feature>
<dbReference type="AlphaFoldDB" id="A0A561U3H0"/>
<dbReference type="Proteomes" id="UP000316184">
    <property type="component" value="Unassembled WGS sequence"/>
</dbReference>
<reference evidence="2 3" key="1">
    <citation type="submission" date="2019-06" db="EMBL/GenBank/DDBJ databases">
        <title>Sequencing the genomes of 1000 actinobacteria strains.</title>
        <authorList>
            <person name="Klenk H.-P."/>
        </authorList>
    </citation>
    <scope>NUCLEOTIDE SEQUENCE [LARGE SCALE GENOMIC DNA]</scope>
    <source>
        <strain evidence="2 3">DSM 46699</strain>
    </source>
</reference>
<keyword evidence="1" id="KW-1133">Transmembrane helix</keyword>
<accession>A0A561U3H0</accession>
<evidence type="ECO:0000313" key="2">
    <source>
        <dbReference type="EMBL" id="TWF93901.1"/>
    </source>
</evidence>
<dbReference type="RefSeq" id="WP_145741866.1">
    <property type="nucleotide sequence ID" value="NZ_VIWX01000004.1"/>
</dbReference>
<sequence length="103" mass="11303">MPQSTPPPDPLQRRWRRALWFACFVPMCAGLVIAGFAHPAAFLPAAVLWSAAFACVLRMESLDHRSRAAAEVDPRRQLAKAGWLLLAIILIVVSALTVHAAFE</sequence>
<name>A0A561U3H0_9PSEU</name>
<keyword evidence="3" id="KW-1185">Reference proteome</keyword>
<proteinExistence type="predicted"/>
<evidence type="ECO:0000313" key="3">
    <source>
        <dbReference type="Proteomes" id="UP000316184"/>
    </source>
</evidence>
<organism evidence="2 3">
    <name type="scientific">Saccharopolyspora dendranthemae</name>
    <dbReference type="NCBI Taxonomy" id="1181886"/>
    <lineage>
        <taxon>Bacteria</taxon>
        <taxon>Bacillati</taxon>
        <taxon>Actinomycetota</taxon>
        <taxon>Actinomycetes</taxon>
        <taxon>Pseudonocardiales</taxon>
        <taxon>Pseudonocardiaceae</taxon>
        <taxon>Saccharopolyspora</taxon>
    </lineage>
</organism>
<protein>
    <submittedName>
        <fullName evidence="2">Uncharacterized protein</fullName>
    </submittedName>
</protein>
<feature type="transmembrane region" description="Helical" evidence="1">
    <location>
        <begin position="81"/>
        <end position="102"/>
    </location>
</feature>